<dbReference type="InterPro" id="IPR029068">
    <property type="entry name" value="Glyas_Bleomycin-R_OHBP_Dase"/>
</dbReference>
<dbReference type="EMBL" id="JALGBH010000002">
    <property type="protein sequence ID" value="MCJ0743782.1"/>
    <property type="molecule type" value="Genomic_DNA"/>
</dbReference>
<proteinExistence type="predicted"/>
<protein>
    <submittedName>
        <fullName evidence="1">Glyoxalase</fullName>
    </submittedName>
</protein>
<dbReference type="PANTHER" id="PTHR33990">
    <property type="entry name" value="PROTEIN YJDN-RELATED"/>
    <property type="match status" value="1"/>
</dbReference>
<comment type="caution">
    <text evidence="1">The sequence shown here is derived from an EMBL/GenBank/DDBJ whole genome shotgun (WGS) entry which is preliminary data.</text>
</comment>
<dbReference type="Gene3D" id="3.10.180.10">
    <property type="entry name" value="2,3-Dihydroxybiphenyl 1,2-Dioxygenase, domain 1"/>
    <property type="match status" value="1"/>
</dbReference>
<dbReference type="RefSeq" id="WP_243363088.1">
    <property type="nucleotide sequence ID" value="NZ_JALGBH010000002.1"/>
</dbReference>
<dbReference type="Proteomes" id="UP001165460">
    <property type="component" value="Unassembled WGS sequence"/>
</dbReference>
<gene>
    <name evidence="1" type="ORF">MMF97_13765</name>
</gene>
<accession>A0ABS9ZZR4</accession>
<dbReference type="SUPFAM" id="SSF54593">
    <property type="entry name" value="Glyoxalase/Bleomycin resistance protein/Dihydroxybiphenyl dioxygenase"/>
    <property type="match status" value="1"/>
</dbReference>
<dbReference type="PANTHER" id="PTHR33990:SF1">
    <property type="entry name" value="PROTEIN YJDN"/>
    <property type="match status" value="1"/>
</dbReference>
<reference evidence="1" key="1">
    <citation type="submission" date="2022-03" db="EMBL/GenBank/DDBJ databases">
        <authorList>
            <person name="Woo C.Y."/>
        </authorList>
    </citation>
    <scope>NUCLEOTIDE SEQUENCE</scope>
    <source>
        <strain evidence="1">CYS-01</strain>
    </source>
</reference>
<sequence>MTAPNCNPFVSAVFLTFSGNCKEALTFYQSCFGGTLRLETFEKGLQGYAEMPIVSASLVAESIVIHGSDLVHNEGRIPGNHMAIFIQCIDVKVRRALIQKLEFNKKILFEGNYNEKLIEITDVFDVRWVLYV</sequence>
<evidence type="ECO:0000313" key="2">
    <source>
        <dbReference type="Proteomes" id="UP001165460"/>
    </source>
</evidence>
<organism evidence="1 2">
    <name type="scientific">Pedobacter montanisoli</name>
    <dbReference type="NCBI Taxonomy" id="2923277"/>
    <lineage>
        <taxon>Bacteria</taxon>
        <taxon>Pseudomonadati</taxon>
        <taxon>Bacteroidota</taxon>
        <taxon>Sphingobacteriia</taxon>
        <taxon>Sphingobacteriales</taxon>
        <taxon>Sphingobacteriaceae</taxon>
        <taxon>Pedobacter</taxon>
    </lineage>
</organism>
<name>A0ABS9ZZR4_9SPHI</name>
<keyword evidence="2" id="KW-1185">Reference proteome</keyword>
<evidence type="ECO:0000313" key="1">
    <source>
        <dbReference type="EMBL" id="MCJ0743782.1"/>
    </source>
</evidence>